<dbReference type="Gene3D" id="1.10.30.10">
    <property type="entry name" value="High mobility group box domain"/>
    <property type="match status" value="1"/>
</dbReference>
<dbReference type="PROSITE" id="PS50118">
    <property type="entry name" value="HMG_BOX_2"/>
    <property type="match status" value="1"/>
</dbReference>
<dbReference type="Proteomes" id="UP001295794">
    <property type="component" value="Unassembled WGS sequence"/>
</dbReference>
<name>A0AAD2Q1P1_9AGAR</name>
<dbReference type="GO" id="GO:0000978">
    <property type="term" value="F:RNA polymerase II cis-regulatory region sequence-specific DNA binding"/>
    <property type="evidence" value="ECO:0007669"/>
    <property type="project" value="TreeGrafter"/>
</dbReference>
<reference evidence="7" key="1">
    <citation type="submission" date="2023-11" db="EMBL/GenBank/DDBJ databases">
        <authorList>
            <person name="De Vega J J."/>
            <person name="De Vega J J."/>
        </authorList>
    </citation>
    <scope>NUCLEOTIDE SEQUENCE</scope>
</reference>
<protein>
    <recommendedName>
        <fullName evidence="5">HMG box domain-containing protein</fullName>
    </recommendedName>
</protein>
<dbReference type="CDD" id="cd01389">
    <property type="entry name" value="HMG-box_ROX1-like"/>
    <property type="match status" value="1"/>
</dbReference>
<evidence type="ECO:0000259" key="5">
    <source>
        <dbReference type="PROSITE" id="PS50118"/>
    </source>
</evidence>
<feature type="region of interest" description="Disordered" evidence="4">
    <location>
        <begin position="233"/>
        <end position="268"/>
    </location>
</feature>
<evidence type="ECO:0000313" key="6">
    <source>
        <dbReference type="EMBL" id="CAK5264018.1"/>
    </source>
</evidence>
<evidence type="ECO:0000256" key="3">
    <source>
        <dbReference type="PROSITE-ProRule" id="PRU00267"/>
    </source>
</evidence>
<evidence type="ECO:0000313" key="7">
    <source>
        <dbReference type="EMBL" id="CAK5266288.1"/>
    </source>
</evidence>
<feature type="domain" description="HMG box" evidence="5">
    <location>
        <begin position="150"/>
        <end position="238"/>
    </location>
</feature>
<sequence length="566" mass="60954">MPAVRTRETHPSSRGLEVATRLPVLSIISPTPRTLTFPALHNLSDSPYASPSSSPFEPDLRKLALSSESSSFGSTTLHSPSSSVSSTECRTPPPPAPLPLSAFTRTLSPFSPPSIALSDSATPSPVRRKSTSSAAANEDRRPKRGDEDYVKRPENAFILFRRKCCEDRTLGDPALPIAAEPESAATPVPGTGKRPRQADLSKTISAKWRALSVEERAKWEDLAKEKKREHEALYPNYVYRPQRASNRNRPRDSSPAPPSRGRSFAADDDAADFAPAGRRKRKSSAPAAQGNGEVQLEFVVPSVPASMLHPRSASMPPYQALEVPNVFFNTPFGPGSSSSLQLPAHMLDSVSASPTSLLPMISQNTTYAGQGISPDDPSGGWDYQPGTTSSQFADSLNSSDFLRSIFASSQLNPSFFSPASSASSSPYTPTSTTFSHMPMFAPMEPSPLSLSAADYEMQESAPPYSDYTSHWAATSPWAGQTTFEIADAGSALGDFDVEKIPNLGAGWDLSPPQPEDESTPLYSREDFLLDTRNDIGLGSPFQEMSLPVPHSHHFDEDVVSGGTPLL</sequence>
<dbReference type="InterPro" id="IPR050140">
    <property type="entry name" value="SRY-related_HMG-box_TF-like"/>
</dbReference>
<dbReference type="SUPFAM" id="SSF47095">
    <property type="entry name" value="HMG-box"/>
    <property type="match status" value="1"/>
</dbReference>
<feature type="DNA-binding region" description="HMG box" evidence="3">
    <location>
        <begin position="150"/>
        <end position="238"/>
    </location>
</feature>
<feature type="region of interest" description="Disordered" evidence="4">
    <location>
        <begin position="173"/>
        <end position="201"/>
    </location>
</feature>
<evidence type="ECO:0000256" key="4">
    <source>
        <dbReference type="SAM" id="MobiDB-lite"/>
    </source>
</evidence>
<accession>A0AAD2Q1P1</accession>
<evidence type="ECO:0000313" key="8">
    <source>
        <dbReference type="Proteomes" id="UP001295794"/>
    </source>
</evidence>
<dbReference type="InterPro" id="IPR009071">
    <property type="entry name" value="HMG_box_dom"/>
</dbReference>
<dbReference type="EMBL" id="CAVNYO010000046">
    <property type="protein sequence ID" value="CAK5264018.1"/>
    <property type="molecule type" value="Genomic_DNA"/>
</dbReference>
<proteinExistence type="predicted"/>
<dbReference type="GO" id="GO:0030154">
    <property type="term" value="P:cell differentiation"/>
    <property type="evidence" value="ECO:0007669"/>
    <property type="project" value="TreeGrafter"/>
</dbReference>
<organism evidence="7 8">
    <name type="scientific">Mycena citricolor</name>
    <dbReference type="NCBI Taxonomy" id="2018698"/>
    <lineage>
        <taxon>Eukaryota</taxon>
        <taxon>Fungi</taxon>
        <taxon>Dikarya</taxon>
        <taxon>Basidiomycota</taxon>
        <taxon>Agaricomycotina</taxon>
        <taxon>Agaricomycetes</taxon>
        <taxon>Agaricomycetidae</taxon>
        <taxon>Agaricales</taxon>
        <taxon>Marasmiineae</taxon>
        <taxon>Mycenaceae</taxon>
        <taxon>Mycena</taxon>
    </lineage>
</organism>
<keyword evidence="8" id="KW-1185">Reference proteome</keyword>
<feature type="region of interest" description="Disordered" evidence="4">
    <location>
        <begin position="67"/>
        <end position="149"/>
    </location>
</feature>
<dbReference type="AlphaFoldDB" id="A0AAD2Q1P1"/>
<dbReference type="PANTHER" id="PTHR10270:SF161">
    <property type="entry name" value="SEX-DETERMINING REGION Y PROTEIN"/>
    <property type="match status" value="1"/>
</dbReference>
<dbReference type="EMBL" id="CAVNYO010000108">
    <property type="protein sequence ID" value="CAK5266288.1"/>
    <property type="molecule type" value="Genomic_DNA"/>
</dbReference>
<feature type="compositionally biased region" description="Basic and acidic residues" evidence="4">
    <location>
        <begin position="137"/>
        <end position="149"/>
    </location>
</feature>
<dbReference type="InterPro" id="IPR036910">
    <property type="entry name" value="HMG_box_dom_sf"/>
</dbReference>
<keyword evidence="1 3" id="KW-0238">DNA-binding</keyword>
<dbReference type="Pfam" id="PF00505">
    <property type="entry name" value="HMG_box"/>
    <property type="match status" value="1"/>
</dbReference>
<dbReference type="PANTHER" id="PTHR10270">
    <property type="entry name" value="SOX TRANSCRIPTION FACTOR"/>
    <property type="match status" value="1"/>
</dbReference>
<comment type="caution">
    <text evidence="7">The sequence shown here is derived from an EMBL/GenBank/DDBJ whole genome shotgun (WGS) entry which is preliminary data.</text>
</comment>
<gene>
    <name evidence="6" type="ORF">MYCIT1_LOCUS3846</name>
    <name evidence="7" type="ORF">MYCIT1_LOCUS7973</name>
</gene>
<dbReference type="GO" id="GO:0001228">
    <property type="term" value="F:DNA-binding transcription activator activity, RNA polymerase II-specific"/>
    <property type="evidence" value="ECO:0007669"/>
    <property type="project" value="TreeGrafter"/>
</dbReference>
<feature type="compositionally biased region" description="Low complexity" evidence="4">
    <location>
        <begin position="67"/>
        <end position="87"/>
    </location>
</feature>
<evidence type="ECO:0000256" key="1">
    <source>
        <dbReference type="ARBA" id="ARBA00023125"/>
    </source>
</evidence>
<dbReference type="GO" id="GO:0005634">
    <property type="term" value="C:nucleus"/>
    <property type="evidence" value="ECO:0007669"/>
    <property type="project" value="UniProtKB-UniRule"/>
</dbReference>
<evidence type="ECO:0000256" key="2">
    <source>
        <dbReference type="ARBA" id="ARBA00023163"/>
    </source>
</evidence>
<dbReference type="SMART" id="SM00398">
    <property type="entry name" value="HMG"/>
    <property type="match status" value="1"/>
</dbReference>
<keyword evidence="3" id="KW-0539">Nucleus</keyword>
<keyword evidence="2" id="KW-0804">Transcription</keyword>